<gene>
    <name evidence="1" type="ORF">Q4481_09225</name>
</gene>
<dbReference type="Proteomes" id="UP001174932">
    <property type="component" value="Unassembled WGS sequence"/>
</dbReference>
<proteinExistence type="predicted"/>
<reference evidence="1" key="2">
    <citation type="submission" date="2023-07" db="EMBL/GenBank/DDBJ databases">
        <authorList>
            <person name="Shen H."/>
        </authorList>
    </citation>
    <scope>NUCLEOTIDE SEQUENCE</scope>
    <source>
        <strain evidence="1">TNR-22</strain>
    </source>
</reference>
<evidence type="ECO:0000313" key="1">
    <source>
        <dbReference type="EMBL" id="MDO6964137.1"/>
    </source>
</evidence>
<evidence type="ECO:0000313" key="2">
    <source>
        <dbReference type="Proteomes" id="UP001174932"/>
    </source>
</evidence>
<keyword evidence="2" id="KW-1185">Reference proteome</keyword>
<sequence length="79" mass="9016">MKRDFLETSINEQFKNLLLDSIWQNGEMTREEILNAVFCSLEEAIGQLETGGYIEIEQAPNRESHLDVFRPAMGRALSA</sequence>
<organism evidence="1 2">
    <name type="scientific">Rhizobium alvei</name>
    <dbReference type="NCBI Taxonomy" id="1132659"/>
    <lineage>
        <taxon>Bacteria</taxon>
        <taxon>Pseudomonadati</taxon>
        <taxon>Pseudomonadota</taxon>
        <taxon>Alphaproteobacteria</taxon>
        <taxon>Hyphomicrobiales</taxon>
        <taxon>Rhizobiaceae</taxon>
        <taxon>Rhizobium/Agrobacterium group</taxon>
        <taxon>Rhizobium</taxon>
    </lineage>
</organism>
<name>A0ABT8YKE8_9HYPH</name>
<dbReference type="EMBL" id="JAUOZU010000006">
    <property type="protein sequence ID" value="MDO6964137.1"/>
    <property type="molecule type" value="Genomic_DNA"/>
</dbReference>
<dbReference type="RefSeq" id="WP_304376045.1">
    <property type="nucleotide sequence ID" value="NZ_JAUOZU010000006.1"/>
</dbReference>
<accession>A0ABT8YKE8</accession>
<protein>
    <submittedName>
        <fullName evidence="1">Uncharacterized protein</fullName>
    </submittedName>
</protein>
<comment type="caution">
    <text evidence="1">The sequence shown here is derived from an EMBL/GenBank/DDBJ whole genome shotgun (WGS) entry which is preliminary data.</text>
</comment>
<reference evidence="1" key="1">
    <citation type="journal article" date="2015" name="Int. J. Syst. Evol. Microbiol.">
        <title>Rhizobium alvei sp. nov., isolated from a freshwater river.</title>
        <authorList>
            <person name="Sheu S.Y."/>
            <person name="Huang H.W."/>
            <person name="Young C.C."/>
            <person name="Chen W.M."/>
        </authorList>
    </citation>
    <scope>NUCLEOTIDE SEQUENCE</scope>
    <source>
        <strain evidence="1">TNR-22</strain>
    </source>
</reference>